<dbReference type="PANTHER" id="PTHR30482:SF20">
    <property type="entry name" value="HIGH-AFFINITY BRANCHED-CHAIN AMINO ACID TRANSPORT SYSTEM PERMEASE PROTEIN LIVM"/>
    <property type="match status" value="1"/>
</dbReference>
<feature type="transmembrane region" description="Helical" evidence="6">
    <location>
        <begin position="62"/>
        <end position="84"/>
    </location>
</feature>
<feature type="transmembrane region" description="Helical" evidence="6">
    <location>
        <begin position="340"/>
        <end position="360"/>
    </location>
</feature>
<protein>
    <submittedName>
        <fullName evidence="7">Unannotated protein</fullName>
    </submittedName>
</protein>
<dbReference type="GO" id="GO:0015658">
    <property type="term" value="F:branched-chain amino acid transmembrane transporter activity"/>
    <property type="evidence" value="ECO:0007669"/>
    <property type="project" value="InterPro"/>
</dbReference>
<keyword evidence="4 6" id="KW-1133">Transmembrane helix</keyword>
<feature type="transmembrane region" description="Helical" evidence="6">
    <location>
        <begin position="475"/>
        <end position="495"/>
    </location>
</feature>
<organism evidence="7">
    <name type="scientific">freshwater metagenome</name>
    <dbReference type="NCBI Taxonomy" id="449393"/>
    <lineage>
        <taxon>unclassified sequences</taxon>
        <taxon>metagenomes</taxon>
        <taxon>ecological metagenomes</taxon>
    </lineage>
</organism>
<feature type="transmembrane region" description="Helical" evidence="6">
    <location>
        <begin position="607"/>
        <end position="631"/>
    </location>
</feature>
<reference evidence="7" key="1">
    <citation type="submission" date="2020-05" db="EMBL/GenBank/DDBJ databases">
        <authorList>
            <person name="Chiriac C."/>
            <person name="Salcher M."/>
            <person name="Ghai R."/>
            <person name="Kavagutti S V."/>
        </authorList>
    </citation>
    <scope>NUCLEOTIDE SEQUENCE</scope>
</reference>
<evidence type="ECO:0000256" key="3">
    <source>
        <dbReference type="ARBA" id="ARBA00022692"/>
    </source>
</evidence>
<feature type="transmembrane region" description="Helical" evidence="6">
    <location>
        <begin position="554"/>
        <end position="571"/>
    </location>
</feature>
<feature type="transmembrane region" description="Helical" evidence="6">
    <location>
        <begin position="226"/>
        <end position="252"/>
    </location>
</feature>
<dbReference type="PANTHER" id="PTHR30482">
    <property type="entry name" value="HIGH-AFFINITY BRANCHED-CHAIN AMINO ACID TRANSPORT SYSTEM PERMEASE"/>
    <property type="match status" value="1"/>
</dbReference>
<name>A0A6J6LHA9_9ZZZZ</name>
<proteinExistence type="predicted"/>
<evidence type="ECO:0000313" key="7">
    <source>
        <dbReference type="EMBL" id="CAB4661260.1"/>
    </source>
</evidence>
<evidence type="ECO:0000256" key="6">
    <source>
        <dbReference type="SAM" id="Phobius"/>
    </source>
</evidence>
<dbReference type="InterPro" id="IPR001851">
    <property type="entry name" value="ABC_transp_permease"/>
</dbReference>
<comment type="subcellular location">
    <subcellularLocation>
        <location evidence="1">Cell membrane</location>
        <topology evidence="1">Multi-pass membrane protein</topology>
    </subcellularLocation>
</comment>
<evidence type="ECO:0000256" key="4">
    <source>
        <dbReference type="ARBA" id="ARBA00022989"/>
    </source>
</evidence>
<feature type="transmembrane region" description="Helical" evidence="6">
    <location>
        <begin position="420"/>
        <end position="439"/>
    </location>
</feature>
<feature type="transmembrane region" description="Helical" evidence="6">
    <location>
        <begin position="194"/>
        <end position="214"/>
    </location>
</feature>
<dbReference type="InterPro" id="IPR043428">
    <property type="entry name" value="LivM-like"/>
</dbReference>
<sequence>MLAALAIGLVLTYRASGVINFAHCAVGAYIAFAFFTLRQDGDLVLPILGLPARIHLIGRPTVFTALLISIALAAVVGLMIYTFVFRPLRTAPPLARIVASLGLLLYTQEMIRLRFGGGGSAIFSIGDLLPQGAVHLLDVAVPINRFVLAGIAVVASLVLGGIYRWTKFGLSTRAAAENERAAVLAGLSPDRLAAVNWMIATVLSGVAVILIASVTKQLDVVSTSLLVVPALAAALLGGMASFTIATLAGLMIGMLQAALLHFSTVSTAVPNWLPRAGIPEALPFILILIAITLRGRALPTRGALEERFHPSAPIALHPIRWTVIGTAVGVSLMLTLSGAWRLALIVSMISAIIALSSVVLTGWVGQISLAQLAIAGVSAFMVARLSSDAHIPFPWSPLLAVFAAVAMGVLAGFPAVRVRGTTLAVATLGAATAIQAIAFNSEALTGGIAGTSTPQPRLFGVNLGIAGLGNEYPRAGFGIMVVIVLALAPLAVSNLRRSPTGLRWLAVRSNERAAAAAGIDVTSTKLLAFAVASALAGTGGALTAYQLTALSPDVFIVFLALATLALTYLGGIARIAGAFIAGALASGGILTQILGGNGSVGSKYQTAMSGVLLIVVAIAQPNGIAGGVSALKTSVRSRVKTRPATRPKNRSEVAS</sequence>
<feature type="transmembrane region" description="Helical" evidence="6">
    <location>
        <begin position="146"/>
        <end position="165"/>
    </location>
</feature>
<feature type="transmembrane region" description="Helical" evidence="6">
    <location>
        <begin position="578"/>
        <end position="595"/>
    </location>
</feature>
<gene>
    <name evidence="7" type="ORF">UFOPK2242_00982</name>
</gene>
<feature type="transmembrane region" description="Helical" evidence="6">
    <location>
        <begin position="272"/>
        <end position="293"/>
    </location>
</feature>
<feature type="transmembrane region" description="Helical" evidence="6">
    <location>
        <begin position="314"/>
        <end position="334"/>
    </location>
</feature>
<keyword evidence="5 6" id="KW-0472">Membrane</keyword>
<dbReference type="CDD" id="cd06582">
    <property type="entry name" value="TM_PBP1_LivH_like"/>
    <property type="match status" value="1"/>
</dbReference>
<evidence type="ECO:0000256" key="2">
    <source>
        <dbReference type="ARBA" id="ARBA00022475"/>
    </source>
</evidence>
<dbReference type="AlphaFoldDB" id="A0A6J6LHA9"/>
<feature type="transmembrane region" description="Helical" evidence="6">
    <location>
        <begin position="393"/>
        <end position="413"/>
    </location>
</feature>
<dbReference type="EMBL" id="CAEZWM010000120">
    <property type="protein sequence ID" value="CAB4661260.1"/>
    <property type="molecule type" value="Genomic_DNA"/>
</dbReference>
<keyword evidence="3 6" id="KW-0812">Transmembrane</keyword>
<evidence type="ECO:0000256" key="1">
    <source>
        <dbReference type="ARBA" id="ARBA00004651"/>
    </source>
</evidence>
<feature type="transmembrane region" description="Helical" evidence="6">
    <location>
        <begin position="526"/>
        <end position="548"/>
    </location>
</feature>
<accession>A0A6J6LHA9</accession>
<evidence type="ECO:0000256" key="5">
    <source>
        <dbReference type="ARBA" id="ARBA00023136"/>
    </source>
</evidence>
<dbReference type="CDD" id="cd06581">
    <property type="entry name" value="TM_PBP1_LivM_like"/>
    <property type="match status" value="1"/>
</dbReference>
<keyword evidence="2" id="KW-1003">Cell membrane</keyword>
<dbReference type="Pfam" id="PF02653">
    <property type="entry name" value="BPD_transp_2"/>
    <property type="match status" value="2"/>
</dbReference>
<dbReference type="GO" id="GO:0005886">
    <property type="term" value="C:plasma membrane"/>
    <property type="evidence" value="ECO:0007669"/>
    <property type="project" value="UniProtKB-SubCell"/>
</dbReference>